<feature type="binding site" evidence="7">
    <location>
        <position position="10"/>
    </location>
    <ligand>
        <name>Fe cation</name>
        <dbReference type="ChEBI" id="CHEBI:24875"/>
        <label>1</label>
    </ligand>
</feature>
<feature type="binding site" evidence="7">
    <location>
        <position position="13"/>
    </location>
    <ligand>
        <name>Fe cation</name>
        <dbReference type="ChEBI" id="CHEBI:24875"/>
        <label>1</label>
    </ligand>
</feature>
<feature type="binding site" evidence="7">
    <location>
        <position position="69"/>
    </location>
    <ligand>
        <name>Fe cation</name>
        <dbReference type="ChEBI" id="CHEBI:24875"/>
        <label>2</label>
        <note>catalytic</note>
    </ligand>
</feature>
<dbReference type="NCBIfam" id="TIGR00319">
    <property type="entry name" value="desulf_FeS4"/>
    <property type="match status" value="1"/>
</dbReference>
<sequence>MTERNQIFRCSVCGNIVEILNPGHGQLVCCNQPMELLVARRTDVGPEKHVPVIEKTESGVHVKVGEVPHPMEENHHIQWIELVTSEGVCRADLKPGDRAEAEFSVDPESDFMVRAYCNIHGLWY</sequence>
<dbReference type="AlphaFoldDB" id="A0A9E7RTI8"/>
<feature type="domain" description="Desulfoferrodoxin ferrous iron-binding" evidence="8">
    <location>
        <begin position="45"/>
        <end position="123"/>
    </location>
</feature>
<dbReference type="InterPro" id="IPR038094">
    <property type="entry name" value="Desulfoferrodoxin_N_sf"/>
</dbReference>
<dbReference type="GO" id="GO:0016491">
    <property type="term" value="F:oxidoreductase activity"/>
    <property type="evidence" value="ECO:0007669"/>
    <property type="project" value="InterPro"/>
</dbReference>
<evidence type="ECO:0000256" key="7">
    <source>
        <dbReference type="PIRSR" id="PIRSR604793-1"/>
    </source>
</evidence>
<feature type="binding site" evidence="7">
    <location>
        <position position="30"/>
    </location>
    <ligand>
        <name>Fe cation</name>
        <dbReference type="ChEBI" id="CHEBI:24875"/>
        <label>1</label>
    </ligand>
</feature>
<dbReference type="GeneID" id="75106749"/>
<keyword evidence="5" id="KW-0249">Electron transport</keyword>
<dbReference type="EMBL" id="CP104550">
    <property type="protein sequence ID" value="UXH31063.1"/>
    <property type="molecule type" value="Genomic_DNA"/>
</dbReference>
<organism evidence="11">
    <name type="scientific">Methanothermobacter wolfeii</name>
    <name type="common">Methanobacterium wolfei</name>
    <dbReference type="NCBI Taxonomy" id="145261"/>
    <lineage>
        <taxon>Archaea</taxon>
        <taxon>Methanobacteriati</taxon>
        <taxon>Methanobacteriota</taxon>
        <taxon>Methanomada group</taxon>
        <taxon>Methanobacteria</taxon>
        <taxon>Methanobacteriales</taxon>
        <taxon>Methanobacteriaceae</taxon>
        <taxon>Methanothermobacter</taxon>
    </lineage>
</organism>
<dbReference type="PANTHER" id="PTHR36541">
    <property type="entry name" value="SUPEROXIDE REDUCTASE-RELATED"/>
    <property type="match status" value="1"/>
</dbReference>
<comment type="cofactor">
    <cofactor evidence="7">
        <name>Fe(3+)</name>
        <dbReference type="ChEBI" id="CHEBI:29034"/>
    </cofactor>
    <text evidence="7">Binds 1 Fe(3+) ion per subunit. The iron ion 1 is coordinated via 4 cysteine residues.</text>
</comment>
<keyword evidence="3" id="KW-0813">Transport</keyword>
<dbReference type="Proteomes" id="UP001369247">
    <property type="component" value="Unassembled WGS sequence"/>
</dbReference>
<dbReference type="InterPro" id="IPR051233">
    <property type="entry name" value="Desulfoferrodoxin_SOR"/>
</dbReference>
<evidence type="ECO:0000313" key="12">
    <source>
        <dbReference type="Proteomes" id="UP001369247"/>
    </source>
</evidence>
<dbReference type="EMBL" id="JAXUHJ010000008">
    <property type="protein sequence ID" value="MEJ8542741.1"/>
    <property type="molecule type" value="Genomic_DNA"/>
</dbReference>
<evidence type="ECO:0000256" key="3">
    <source>
        <dbReference type="ARBA" id="ARBA00022448"/>
    </source>
</evidence>
<evidence type="ECO:0000259" key="9">
    <source>
        <dbReference type="Pfam" id="PF06397"/>
    </source>
</evidence>
<feature type="binding site" evidence="7">
    <location>
        <position position="120"/>
    </location>
    <ligand>
        <name>Fe cation</name>
        <dbReference type="ChEBI" id="CHEBI:24875"/>
        <label>1</label>
    </ligand>
</feature>
<dbReference type="NCBIfam" id="TIGR00320">
    <property type="entry name" value="dfx_rbo"/>
    <property type="match status" value="1"/>
</dbReference>
<dbReference type="InterPro" id="IPR036073">
    <property type="entry name" value="Desulfoferrodoxin_Fe-bd_dom_sf"/>
</dbReference>
<evidence type="ECO:0000313" key="10">
    <source>
        <dbReference type="EMBL" id="MEJ8542741.1"/>
    </source>
</evidence>
<dbReference type="Gene3D" id="2.60.40.730">
    <property type="entry name" value="SOR catalytic domain"/>
    <property type="match status" value="1"/>
</dbReference>
<accession>A0A9E7RTI8</accession>
<evidence type="ECO:0000256" key="6">
    <source>
        <dbReference type="ARBA" id="ARBA00023004"/>
    </source>
</evidence>
<evidence type="ECO:0000256" key="1">
    <source>
        <dbReference type="ARBA" id="ARBA00001973"/>
    </source>
</evidence>
<comment type="similarity">
    <text evidence="2">Belongs to the desulfoferrodoxin family.</text>
</comment>
<dbReference type="InterPro" id="IPR004793">
    <property type="entry name" value="Desulfoferrodoxin_rbo"/>
</dbReference>
<evidence type="ECO:0000256" key="2">
    <source>
        <dbReference type="ARBA" id="ARBA00005941"/>
    </source>
</evidence>
<feature type="binding site" evidence="7">
    <location>
        <position position="117"/>
    </location>
    <ligand>
        <name>Fe cation</name>
        <dbReference type="ChEBI" id="CHEBI:24875"/>
        <label>1</label>
    </ligand>
</feature>
<dbReference type="GO" id="GO:0005506">
    <property type="term" value="F:iron ion binding"/>
    <property type="evidence" value="ECO:0007669"/>
    <property type="project" value="InterPro"/>
</dbReference>
<dbReference type="InterPro" id="IPR004462">
    <property type="entry name" value="Desulfoferrodoxin_N"/>
</dbReference>
<dbReference type="GeneID" id="58978760"/>
<comment type="cofactor">
    <cofactor evidence="7">
        <name>Fe(2+)</name>
        <dbReference type="ChEBI" id="CHEBI:29033"/>
    </cofactor>
    <text evidence="7">Binds 1 Fe(2+) ion per subunit. The iron ion 2 is coordinated via four histidines and one cysteine residue.</text>
</comment>
<dbReference type="Proteomes" id="UP001065373">
    <property type="component" value="Chromosome"/>
</dbReference>
<dbReference type="KEGG" id="mwo:MWSIV6_1130"/>
<dbReference type="SUPFAM" id="SSF57802">
    <property type="entry name" value="Rubredoxin-like"/>
    <property type="match status" value="1"/>
</dbReference>
<evidence type="ECO:0000256" key="4">
    <source>
        <dbReference type="ARBA" id="ARBA00022723"/>
    </source>
</evidence>
<dbReference type="InterPro" id="IPR002742">
    <property type="entry name" value="Desulfoferrodoxin_Fe-bd_dom"/>
</dbReference>
<dbReference type="CDD" id="cd00974">
    <property type="entry name" value="DSRD"/>
    <property type="match status" value="1"/>
</dbReference>
<feature type="binding site" evidence="7">
    <location>
        <position position="29"/>
    </location>
    <ligand>
        <name>Fe cation</name>
        <dbReference type="ChEBI" id="CHEBI:24875"/>
        <label>1</label>
    </ligand>
</feature>
<feature type="binding site" evidence="7">
    <location>
        <position position="75"/>
    </location>
    <ligand>
        <name>Fe cation</name>
        <dbReference type="ChEBI" id="CHEBI:24875"/>
        <label>2</label>
        <note>catalytic</note>
    </ligand>
</feature>
<dbReference type="Pfam" id="PF06397">
    <property type="entry name" value="Desulfoferrod_N"/>
    <property type="match status" value="1"/>
</dbReference>
<dbReference type="SUPFAM" id="SSF49367">
    <property type="entry name" value="Superoxide reductase-like"/>
    <property type="match status" value="1"/>
</dbReference>
<keyword evidence="12" id="KW-1185">Reference proteome</keyword>
<dbReference type="CDD" id="cd03171">
    <property type="entry name" value="SORL_Dfx_classI"/>
    <property type="match status" value="1"/>
</dbReference>
<feature type="domain" description="Desulfoferrodoxin N-terminal" evidence="9">
    <location>
        <begin position="2"/>
        <end position="37"/>
    </location>
</feature>
<proteinExistence type="inferred from homology"/>
<protein>
    <submittedName>
        <fullName evidence="11">Desulfoferrodoxin</fullName>
    </submittedName>
</protein>
<comment type="cofactor">
    <cofactor evidence="1">
        <name>Cu(2+)</name>
        <dbReference type="ChEBI" id="CHEBI:29036"/>
    </cofactor>
</comment>
<reference evidence="10 12" key="2">
    <citation type="submission" date="2023-12" db="EMBL/GenBank/DDBJ databases">
        <title>Phenotypic and Genomic Characterization of Methanothermobacter wolfeii Strain BSEL, a CO2-Capturing Archaeon with Minimal Nutrient Requirements.</title>
        <authorList>
            <person name="Ale Enriquez F."/>
            <person name="Ahring B.K."/>
        </authorList>
    </citation>
    <scope>NUCLEOTIDE SEQUENCE [LARGE SCALE GENOMIC DNA]</scope>
    <source>
        <strain evidence="10 12">BSEL-1</strain>
    </source>
</reference>
<gene>
    <name evidence="11" type="ORF">N5910_05815</name>
    <name evidence="10" type="ORF">U2150_04455</name>
</gene>
<dbReference type="GO" id="GO:0019430">
    <property type="term" value="P:removal of superoxide radicals"/>
    <property type="evidence" value="ECO:0007669"/>
    <property type="project" value="InterPro"/>
</dbReference>
<dbReference type="Gene3D" id="2.20.28.100">
    <property type="entry name" value="Desulphoferrodoxin, N-terminal domain"/>
    <property type="match status" value="1"/>
</dbReference>
<evidence type="ECO:0000313" key="11">
    <source>
        <dbReference type="EMBL" id="UXH31063.1"/>
    </source>
</evidence>
<reference evidence="11" key="1">
    <citation type="submission" date="2022-09" db="EMBL/GenBank/DDBJ databases">
        <title>Characterization of three MwoI isoschizomers from sequenced genome and metagenomes.</title>
        <authorList>
            <person name="Fomenkov A."/>
            <person name="Xu S.Y."/>
            <person name="Roberts R.J."/>
        </authorList>
    </citation>
    <scope>NUCLEOTIDE SEQUENCE</scope>
    <source>
        <strain evidence="11">DSM 2970</strain>
    </source>
</reference>
<evidence type="ECO:0000259" key="8">
    <source>
        <dbReference type="Pfam" id="PF01880"/>
    </source>
</evidence>
<dbReference type="PANTHER" id="PTHR36541:SF1">
    <property type="entry name" value="SUPEROXIDE REDUCTASE-RELATED"/>
    <property type="match status" value="1"/>
</dbReference>
<dbReference type="NCBIfam" id="TIGR00332">
    <property type="entry name" value="neela_ferrous"/>
    <property type="match status" value="1"/>
</dbReference>
<name>A0A9E7RTI8_METWO</name>
<dbReference type="Pfam" id="PF01880">
    <property type="entry name" value="Desulfoferrodox"/>
    <property type="match status" value="1"/>
</dbReference>
<keyword evidence="4 7" id="KW-0479">Metal-binding</keyword>
<dbReference type="RefSeq" id="WP_074359099.1">
    <property type="nucleotide sequence ID" value="NZ_CP104550.1"/>
</dbReference>
<feature type="binding site" evidence="7">
    <location>
        <position position="49"/>
    </location>
    <ligand>
        <name>Fe cation</name>
        <dbReference type="ChEBI" id="CHEBI:24875"/>
        <label>2</label>
        <note>catalytic</note>
    </ligand>
</feature>
<keyword evidence="6 7" id="KW-0408">Iron</keyword>
<evidence type="ECO:0000256" key="5">
    <source>
        <dbReference type="ARBA" id="ARBA00022982"/>
    </source>
</evidence>